<dbReference type="Proteomes" id="UP001652504">
    <property type="component" value="Unassembled WGS sequence"/>
</dbReference>
<name>A0ABT3AB73_9ALTE</name>
<dbReference type="InterPro" id="IPR048342">
    <property type="entry name" value="DUF1285_C"/>
</dbReference>
<evidence type="ECO:0000313" key="4">
    <source>
        <dbReference type="EMBL" id="MCV2885883.1"/>
    </source>
</evidence>
<dbReference type="Gene3D" id="3.10.540.10">
    <property type="entry name" value="duf1285 like domain"/>
    <property type="match status" value="1"/>
</dbReference>
<evidence type="ECO:0000259" key="3">
    <source>
        <dbReference type="Pfam" id="PF21028"/>
    </source>
</evidence>
<dbReference type="InterPro" id="IPR023361">
    <property type="entry name" value="DUF1285_beta_roll_sf"/>
</dbReference>
<dbReference type="PIRSF" id="PIRSF029557">
    <property type="entry name" value="UCP029557"/>
    <property type="match status" value="1"/>
</dbReference>
<comment type="caution">
    <text evidence="4">The sequence shown here is derived from an EMBL/GenBank/DDBJ whole genome shotgun (WGS) entry which is preliminary data.</text>
</comment>
<keyword evidence="5" id="KW-1185">Reference proteome</keyword>
<organism evidence="4 5">
    <name type="scientific">Fluctibacter corallii</name>
    <dbReference type="NCBI Taxonomy" id="2984329"/>
    <lineage>
        <taxon>Bacteria</taxon>
        <taxon>Pseudomonadati</taxon>
        <taxon>Pseudomonadota</taxon>
        <taxon>Gammaproteobacteria</taxon>
        <taxon>Alteromonadales</taxon>
        <taxon>Alteromonadaceae</taxon>
        <taxon>Fluctibacter</taxon>
    </lineage>
</organism>
<proteinExistence type="predicted"/>
<feature type="domain" description="DUF1285" evidence="2">
    <location>
        <begin position="18"/>
        <end position="84"/>
    </location>
</feature>
<dbReference type="InterPro" id="IPR048341">
    <property type="entry name" value="DUF1285_N"/>
</dbReference>
<dbReference type="RefSeq" id="WP_263713208.1">
    <property type="nucleotide sequence ID" value="NZ_JAOWKX010000007.1"/>
</dbReference>
<feature type="domain" description="DUF1285" evidence="3">
    <location>
        <begin position="85"/>
        <end position="170"/>
    </location>
</feature>
<gene>
    <name evidence="4" type="ORF">OE749_14385</name>
</gene>
<feature type="compositionally biased region" description="Polar residues" evidence="1">
    <location>
        <begin position="1"/>
        <end position="10"/>
    </location>
</feature>
<protein>
    <submittedName>
        <fullName evidence="4">DUF1285 domain-containing protein</fullName>
    </submittedName>
</protein>
<sequence length="178" mass="20306">MDIQSLQTQLKDSEGSTPPVEMWNPDFCGDIDIIIKHDGTWFYMGTPIGRKPLVKLFSSVLKKEGEKYFLVTPVEKVGIEVEDVPFLITQWELQDNQIIFSTHTQDTFVVNDSHPVELHTDKVTGALLPYVLVRRNLWARLHQNVFYQMVEAADETTFNGKQAVTVSSGDYQIILGYI</sequence>
<reference evidence="4 5" key="1">
    <citation type="submission" date="2022-10" db="EMBL/GenBank/DDBJ databases">
        <title>Aestuariibacter sp. AA17 isolated from Montipora capitata coral fragment.</title>
        <authorList>
            <person name="Emsley S.A."/>
            <person name="Pfannmuller K.M."/>
            <person name="Loughran R.M."/>
            <person name="Shlafstein M."/>
            <person name="Papke E."/>
            <person name="Saw J.H."/>
            <person name="Ushijima B."/>
            <person name="Videau P."/>
        </authorList>
    </citation>
    <scope>NUCLEOTIDE SEQUENCE [LARGE SCALE GENOMIC DNA]</scope>
    <source>
        <strain evidence="4 5">AA17</strain>
    </source>
</reference>
<evidence type="ECO:0000259" key="2">
    <source>
        <dbReference type="Pfam" id="PF06938"/>
    </source>
</evidence>
<dbReference type="InterPro" id="IPR010707">
    <property type="entry name" value="DUF1285"/>
</dbReference>
<dbReference type="Pfam" id="PF21028">
    <property type="entry name" value="DUF1285_C"/>
    <property type="match status" value="1"/>
</dbReference>
<dbReference type="Pfam" id="PF06938">
    <property type="entry name" value="DUF1285_N"/>
    <property type="match status" value="1"/>
</dbReference>
<evidence type="ECO:0000313" key="5">
    <source>
        <dbReference type="Proteomes" id="UP001652504"/>
    </source>
</evidence>
<evidence type="ECO:0000256" key="1">
    <source>
        <dbReference type="SAM" id="MobiDB-lite"/>
    </source>
</evidence>
<dbReference type="EMBL" id="JAOWKX010000007">
    <property type="protein sequence ID" value="MCV2885883.1"/>
    <property type="molecule type" value="Genomic_DNA"/>
</dbReference>
<dbReference type="Gene3D" id="2.30.270.10">
    <property type="entry name" value="duf1285 protein"/>
    <property type="match status" value="1"/>
</dbReference>
<feature type="region of interest" description="Disordered" evidence="1">
    <location>
        <begin position="1"/>
        <end position="22"/>
    </location>
</feature>
<accession>A0ABT3AB73</accession>